<dbReference type="PRINTS" id="PR00304">
    <property type="entry name" value="TCOMPLEXTCP1"/>
</dbReference>
<dbReference type="InterPro" id="IPR027410">
    <property type="entry name" value="TCP-1-like_intermed_sf"/>
</dbReference>
<dbReference type="PANTHER" id="PTHR11353">
    <property type="entry name" value="CHAPERONIN"/>
    <property type="match status" value="1"/>
</dbReference>
<evidence type="ECO:0000256" key="1">
    <source>
        <dbReference type="ARBA" id="ARBA00004496"/>
    </source>
</evidence>
<dbReference type="SUPFAM" id="SSF48592">
    <property type="entry name" value="GroEL equatorial domain-like"/>
    <property type="match status" value="1"/>
</dbReference>
<keyword evidence="4 7" id="KW-0547">Nucleotide-binding</keyword>
<dbReference type="GeneID" id="100371146"/>
<evidence type="ECO:0000313" key="9">
    <source>
        <dbReference type="RefSeq" id="XP_002732584.1"/>
    </source>
</evidence>
<evidence type="ECO:0000256" key="6">
    <source>
        <dbReference type="ARBA" id="ARBA00023186"/>
    </source>
</evidence>
<dbReference type="InterPro" id="IPR017998">
    <property type="entry name" value="Chaperone_TCP-1"/>
</dbReference>
<dbReference type="Gene3D" id="3.30.260.10">
    <property type="entry name" value="TCP-1-like chaperonin intermediate domain"/>
    <property type="match status" value="1"/>
</dbReference>
<evidence type="ECO:0000256" key="5">
    <source>
        <dbReference type="ARBA" id="ARBA00022840"/>
    </source>
</evidence>
<gene>
    <name evidence="9" type="primary">LOC100371146</name>
</gene>
<dbReference type="InterPro" id="IPR027413">
    <property type="entry name" value="GROEL-like_equatorial_sf"/>
</dbReference>
<comment type="similarity">
    <text evidence="2 7">Belongs to the TCP-1 chaperonin family.</text>
</comment>
<dbReference type="SUPFAM" id="SSF54849">
    <property type="entry name" value="GroEL-intermediate domain like"/>
    <property type="match status" value="1"/>
</dbReference>
<accession>A0ABM0GLJ3</accession>
<protein>
    <submittedName>
        <fullName evidence="9">T-complex protein 1 subunit theta-like</fullName>
    </submittedName>
</protein>
<dbReference type="Pfam" id="PF00118">
    <property type="entry name" value="Cpn60_TCP1"/>
    <property type="match status" value="1"/>
</dbReference>
<evidence type="ECO:0000256" key="7">
    <source>
        <dbReference type="RuleBase" id="RU004187"/>
    </source>
</evidence>
<keyword evidence="8" id="KW-1185">Reference proteome</keyword>
<dbReference type="RefSeq" id="XP_002732584.1">
    <property type="nucleotide sequence ID" value="XM_002732538.2"/>
</dbReference>
<dbReference type="InterPro" id="IPR002423">
    <property type="entry name" value="Cpn60/GroEL/TCP-1"/>
</dbReference>
<organism evidence="8 9">
    <name type="scientific">Saccoglossus kowalevskii</name>
    <name type="common">Acorn worm</name>
    <dbReference type="NCBI Taxonomy" id="10224"/>
    <lineage>
        <taxon>Eukaryota</taxon>
        <taxon>Metazoa</taxon>
        <taxon>Hemichordata</taxon>
        <taxon>Enteropneusta</taxon>
        <taxon>Harrimaniidae</taxon>
        <taxon>Saccoglossus</taxon>
    </lineage>
</organism>
<dbReference type="InterPro" id="IPR012721">
    <property type="entry name" value="Chap_CCT_theta"/>
</dbReference>
<evidence type="ECO:0000313" key="8">
    <source>
        <dbReference type="Proteomes" id="UP000694865"/>
    </source>
</evidence>
<dbReference type="Proteomes" id="UP000694865">
    <property type="component" value="Unplaced"/>
</dbReference>
<dbReference type="SUPFAM" id="SSF52029">
    <property type="entry name" value="GroEL apical domain-like"/>
    <property type="match status" value="1"/>
</dbReference>
<evidence type="ECO:0000256" key="4">
    <source>
        <dbReference type="ARBA" id="ARBA00022741"/>
    </source>
</evidence>
<dbReference type="NCBIfam" id="TIGR02346">
    <property type="entry name" value="chap_CCT_theta"/>
    <property type="match status" value="1"/>
</dbReference>
<feature type="non-terminal residue" evidence="9">
    <location>
        <position position="1"/>
    </location>
</feature>
<dbReference type="Gene3D" id="1.10.560.10">
    <property type="entry name" value="GroEL-like equatorial domain"/>
    <property type="match status" value="1"/>
</dbReference>
<comment type="subcellular location">
    <subcellularLocation>
        <location evidence="1">Cytoplasm</location>
    </subcellularLocation>
</comment>
<keyword evidence="3" id="KW-0963">Cytoplasm</keyword>
<keyword evidence="6 7" id="KW-0143">Chaperone</keyword>
<evidence type="ECO:0000256" key="3">
    <source>
        <dbReference type="ARBA" id="ARBA00022490"/>
    </source>
</evidence>
<sequence length="470" mass="50988">VQHPAAKMVVLASQQMEQEIGDGTNFVIVFAGALLNSAEEILRMGLSPTEVIEGYEKALKKALEILPELSCGSIKDITDKEDVTRVIKSSIMSKQYGNEDFFAKLVTEACMSVYSNKKVVFNVDNVRVTKILGSGVLSSSVLQGMVFKRNVEGNITKVSNAKVACYTCPIDYMQTETKGTVLIKSAEELKSFSKGEESQLEQQIKAIADSGCTVVVSGGKVGDMALHFLNKYNIMVVRLLSKWDLRRLCKTINATALPRITPPTTHESGHCDQVMVAEIGDTSVVIFKQEKEESAISTVVIRGSTDNLMDDVEKAVDDGVNTFRALTRDNRYLPGAGATEIELAKRLTEYGDSCPGIEQYAIKKFAEALEDIPRTLAENAGVKATEVLSKLYAAHQEGKQNVGFDIEGEGSAVKDIVQDGVLDPYLTKYWSLKLAGTAAVTVLRVDQIIMAKAAGGPKAPKPGPMDADDD</sequence>
<evidence type="ECO:0000256" key="2">
    <source>
        <dbReference type="ARBA" id="ARBA00008020"/>
    </source>
</evidence>
<name>A0ABM0GLJ3_SACKO</name>
<dbReference type="CDD" id="cd03341">
    <property type="entry name" value="TCP1_theta"/>
    <property type="match status" value="1"/>
</dbReference>
<dbReference type="InterPro" id="IPR027409">
    <property type="entry name" value="GroEL-like_apical_dom_sf"/>
</dbReference>
<dbReference type="Gene3D" id="3.50.7.10">
    <property type="entry name" value="GroEL"/>
    <property type="match status" value="1"/>
</dbReference>
<keyword evidence="5 7" id="KW-0067">ATP-binding</keyword>
<reference evidence="9" key="1">
    <citation type="submission" date="2025-08" db="UniProtKB">
        <authorList>
            <consortium name="RefSeq"/>
        </authorList>
    </citation>
    <scope>IDENTIFICATION</scope>
    <source>
        <tissue evidence="9">Testes</tissue>
    </source>
</reference>
<proteinExistence type="inferred from homology"/>